<feature type="transmembrane region" description="Helical" evidence="1">
    <location>
        <begin position="89"/>
        <end position="106"/>
    </location>
</feature>
<keyword evidence="3" id="KW-1185">Reference proteome</keyword>
<dbReference type="Proteomes" id="UP000024635">
    <property type="component" value="Unassembled WGS sequence"/>
</dbReference>
<evidence type="ECO:0000313" key="2">
    <source>
        <dbReference type="EMBL" id="EYC20055.1"/>
    </source>
</evidence>
<accession>A0A016UY42</accession>
<dbReference type="EMBL" id="JARK01001359">
    <property type="protein sequence ID" value="EYC20055.1"/>
    <property type="molecule type" value="Genomic_DNA"/>
</dbReference>
<dbReference type="AlphaFoldDB" id="A0A016UY42"/>
<keyword evidence="1" id="KW-0472">Membrane</keyword>
<protein>
    <submittedName>
        <fullName evidence="2">Uncharacterized protein</fullName>
    </submittedName>
</protein>
<proteinExistence type="predicted"/>
<sequence length="119" mass="13505">MKLSALFPFLFVKINYIRKENRYSSTNKLPLCGITTTHRLLGPVSDSRITYHAVSSPRKPAFGGFSKDVGVTILEQFQRIRYVAAMMKLFYVFFFFSCILAGVLSFRGGHGRPLYGKIV</sequence>
<comment type="caution">
    <text evidence="2">The sequence shown here is derived from an EMBL/GenBank/DDBJ whole genome shotgun (WGS) entry which is preliminary data.</text>
</comment>
<organism evidence="2 3">
    <name type="scientific">Ancylostoma ceylanicum</name>
    <dbReference type="NCBI Taxonomy" id="53326"/>
    <lineage>
        <taxon>Eukaryota</taxon>
        <taxon>Metazoa</taxon>
        <taxon>Ecdysozoa</taxon>
        <taxon>Nematoda</taxon>
        <taxon>Chromadorea</taxon>
        <taxon>Rhabditida</taxon>
        <taxon>Rhabditina</taxon>
        <taxon>Rhabditomorpha</taxon>
        <taxon>Strongyloidea</taxon>
        <taxon>Ancylostomatidae</taxon>
        <taxon>Ancylostomatinae</taxon>
        <taxon>Ancylostoma</taxon>
    </lineage>
</organism>
<evidence type="ECO:0000313" key="3">
    <source>
        <dbReference type="Proteomes" id="UP000024635"/>
    </source>
</evidence>
<name>A0A016UY42_9BILA</name>
<gene>
    <name evidence="2" type="primary">Acey_s0023.g844</name>
    <name evidence="2" type="ORF">Y032_0023g844</name>
</gene>
<keyword evidence="1" id="KW-1133">Transmembrane helix</keyword>
<dbReference type="OrthoDB" id="5834091at2759"/>
<evidence type="ECO:0000256" key="1">
    <source>
        <dbReference type="SAM" id="Phobius"/>
    </source>
</evidence>
<keyword evidence="1" id="KW-0812">Transmembrane</keyword>
<reference evidence="3" key="1">
    <citation type="journal article" date="2015" name="Nat. Genet.">
        <title>The genome and transcriptome of the zoonotic hookworm Ancylostoma ceylanicum identify infection-specific gene families.</title>
        <authorList>
            <person name="Schwarz E.M."/>
            <person name="Hu Y."/>
            <person name="Antoshechkin I."/>
            <person name="Miller M.M."/>
            <person name="Sternberg P.W."/>
            <person name="Aroian R.V."/>
        </authorList>
    </citation>
    <scope>NUCLEOTIDE SEQUENCE</scope>
    <source>
        <strain evidence="3">HY135</strain>
    </source>
</reference>